<comment type="caution">
    <text evidence="2">The sequence shown here is derived from an EMBL/GenBank/DDBJ whole genome shotgun (WGS) entry which is preliminary data.</text>
</comment>
<evidence type="ECO:0000313" key="2">
    <source>
        <dbReference type="EMBL" id="KAJ1166791.1"/>
    </source>
</evidence>
<evidence type="ECO:0000313" key="3">
    <source>
        <dbReference type="Proteomes" id="UP001066276"/>
    </source>
</evidence>
<feature type="non-terminal residue" evidence="2">
    <location>
        <position position="1"/>
    </location>
</feature>
<evidence type="ECO:0000256" key="1">
    <source>
        <dbReference type="SAM" id="MobiDB-lite"/>
    </source>
</evidence>
<feature type="region of interest" description="Disordered" evidence="1">
    <location>
        <begin position="28"/>
        <end position="51"/>
    </location>
</feature>
<accession>A0AAV7SS01</accession>
<protein>
    <submittedName>
        <fullName evidence="2">Uncharacterized protein</fullName>
    </submittedName>
</protein>
<proteinExistence type="predicted"/>
<organism evidence="2 3">
    <name type="scientific">Pleurodeles waltl</name>
    <name type="common">Iberian ribbed newt</name>
    <dbReference type="NCBI Taxonomy" id="8319"/>
    <lineage>
        <taxon>Eukaryota</taxon>
        <taxon>Metazoa</taxon>
        <taxon>Chordata</taxon>
        <taxon>Craniata</taxon>
        <taxon>Vertebrata</taxon>
        <taxon>Euteleostomi</taxon>
        <taxon>Amphibia</taxon>
        <taxon>Batrachia</taxon>
        <taxon>Caudata</taxon>
        <taxon>Salamandroidea</taxon>
        <taxon>Salamandridae</taxon>
        <taxon>Pleurodelinae</taxon>
        <taxon>Pleurodeles</taxon>
    </lineage>
</organism>
<dbReference type="EMBL" id="JANPWB010000008">
    <property type="protein sequence ID" value="KAJ1166791.1"/>
    <property type="molecule type" value="Genomic_DNA"/>
</dbReference>
<dbReference type="Proteomes" id="UP001066276">
    <property type="component" value="Chromosome 4_2"/>
</dbReference>
<dbReference type="AlphaFoldDB" id="A0AAV7SS01"/>
<reference evidence="2" key="1">
    <citation type="journal article" date="2022" name="bioRxiv">
        <title>Sequencing and chromosome-scale assembly of the giantPleurodeles waltlgenome.</title>
        <authorList>
            <person name="Brown T."/>
            <person name="Elewa A."/>
            <person name="Iarovenko S."/>
            <person name="Subramanian E."/>
            <person name="Araus A.J."/>
            <person name="Petzold A."/>
            <person name="Susuki M."/>
            <person name="Suzuki K.-i.T."/>
            <person name="Hayashi T."/>
            <person name="Toyoda A."/>
            <person name="Oliveira C."/>
            <person name="Osipova E."/>
            <person name="Leigh N.D."/>
            <person name="Simon A."/>
            <person name="Yun M.H."/>
        </authorList>
    </citation>
    <scope>NUCLEOTIDE SEQUENCE</scope>
    <source>
        <strain evidence="2">20211129_DDA</strain>
        <tissue evidence="2">Liver</tissue>
    </source>
</reference>
<gene>
    <name evidence="2" type="ORF">NDU88_007187</name>
</gene>
<feature type="non-terminal residue" evidence="2">
    <location>
        <position position="51"/>
    </location>
</feature>
<name>A0AAV7SS01_PLEWA</name>
<keyword evidence="3" id="KW-1185">Reference proteome</keyword>
<sequence>RHQQRQHKQRMLGFFHCRSPSALTAAAGVDGAPFSRGDTRTPVLHKPQASG</sequence>